<dbReference type="AlphaFoldDB" id="A0A1M5G192"/>
<sequence length="264" mass="30316">MIILRYGRKGRLLMPDNFEELTPKQAIALAPLMFEGGDEEKCKALAVKILAGLGLISFKLLPAEVLTKALPYTDWLFEHKPFTCQWIPEYRGYHGPAADFENLRMKEFHFSELHYRVLVSDGPDDSAINNLVAALYRPAKKGYDRRRNPDGDIRVPFNHNEMDYHAAIVAKWPESVKQAIFLWYDGCRTTLIDNNPKVFKEPVVNGFESQFDTGLYGMMRSLAGERLGPVDRIECMEIKQAMLELGLIKEEEEYYESQMAQNQS</sequence>
<evidence type="ECO:0000313" key="2">
    <source>
        <dbReference type="Proteomes" id="UP000184368"/>
    </source>
</evidence>
<gene>
    <name evidence="1" type="ORF">SAMN05444008_11556</name>
</gene>
<organism evidence="1 2">
    <name type="scientific">Cnuella takakiae</name>
    <dbReference type="NCBI Taxonomy" id="1302690"/>
    <lineage>
        <taxon>Bacteria</taxon>
        <taxon>Pseudomonadati</taxon>
        <taxon>Bacteroidota</taxon>
        <taxon>Chitinophagia</taxon>
        <taxon>Chitinophagales</taxon>
        <taxon>Chitinophagaceae</taxon>
        <taxon>Cnuella</taxon>
    </lineage>
</organism>
<dbReference type="EMBL" id="FQUO01000015">
    <property type="protein sequence ID" value="SHF97424.1"/>
    <property type="molecule type" value="Genomic_DNA"/>
</dbReference>
<proteinExistence type="predicted"/>
<name>A0A1M5G192_9BACT</name>
<protein>
    <submittedName>
        <fullName evidence="1">Uncharacterized protein</fullName>
    </submittedName>
</protein>
<dbReference type="STRING" id="1302690.BUE76_10590"/>
<dbReference type="RefSeq" id="WP_073045964.1">
    <property type="nucleotide sequence ID" value="NZ_FQUO01000015.1"/>
</dbReference>
<accession>A0A1M5G192</accession>
<evidence type="ECO:0000313" key="1">
    <source>
        <dbReference type="EMBL" id="SHF97424.1"/>
    </source>
</evidence>
<dbReference type="OrthoDB" id="879730at2"/>
<dbReference type="Proteomes" id="UP000184368">
    <property type="component" value="Unassembled WGS sequence"/>
</dbReference>
<keyword evidence="2" id="KW-1185">Reference proteome</keyword>
<reference evidence="1 2" key="1">
    <citation type="submission" date="2016-11" db="EMBL/GenBank/DDBJ databases">
        <authorList>
            <person name="Jaros S."/>
            <person name="Januszkiewicz K."/>
            <person name="Wedrychowicz H."/>
        </authorList>
    </citation>
    <scope>NUCLEOTIDE SEQUENCE [LARGE SCALE GENOMIC DNA]</scope>
    <source>
        <strain evidence="1 2">DSM 26897</strain>
    </source>
</reference>